<feature type="region of interest" description="Disordered" evidence="2">
    <location>
        <begin position="1580"/>
        <end position="1696"/>
    </location>
</feature>
<feature type="domain" description="Duffy-binding-like" evidence="8">
    <location>
        <begin position="1201"/>
        <end position="1340"/>
    </location>
</feature>
<feature type="region of interest" description="Disordered" evidence="2">
    <location>
        <begin position="725"/>
        <end position="831"/>
    </location>
</feature>
<evidence type="ECO:0000256" key="2">
    <source>
        <dbReference type="SAM" id="MobiDB-lite"/>
    </source>
</evidence>
<feature type="compositionally biased region" description="Polar residues" evidence="2">
    <location>
        <begin position="2055"/>
        <end position="2071"/>
    </location>
</feature>
<accession>A0A024WYF9</accession>
<feature type="compositionally biased region" description="Polar residues" evidence="2">
    <location>
        <begin position="1827"/>
        <end position="1847"/>
    </location>
</feature>
<dbReference type="FunFam" id="1.20.1310.20:FF:000001">
    <property type="entry name" value="Erythrocyte membrane protein 1, PfEMP1"/>
    <property type="match status" value="1"/>
</dbReference>
<dbReference type="InterPro" id="IPR054595">
    <property type="entry name" value="DBL_C"/>
</dbReference>
<feature type="compositionally biased region" description="Low complexity" evidence="2">
    <location>
        <begin position="880"/>
        <end position="897"/>
    </location>
</feature>
<feature type="region of interest" description="Disordered" evidence="2">
    <location>
        <begin position="2048"/>
        <end position="2071"/>
    </location>
</feature>
<evidence type="ECO:0000259" key="5">
    <source>
        <dbReference type="Pfam" id="PF15445"/>
    </source>
</evidence>
<dbReference type="Pfam" id="PF18562">
    <property type="entry name" value="CIDR1_gamma"/>
    <property type="match status" value="1"/>
</dbReference>
<feature type="region of interest" description="Disordered" evidence="2">
    <location>
        <begin position="919"/>
        <end position="943"/>
    </location>
</feature>
<feature type="compositionally biased region" description="Polar residues" evidence="2">
    <location>
        <begin position="1142"/>
        <end position="1156"/>
    </location>
</feature>
<evidence type="ECO:0000259" key="4">
    <source>
        <dbReference type="Pfam" id="PF05424"/>
    </source>
</evidence>
<dbReference type="InterPro" id="IPR029210">
    <property type="entry name" value="PfEMP1_NTS"/>
</dbReference>
<dbReference type="GO" id="GO:0016020">
    <property type="term" value="C:membrane"/>
    <property type="evidence" value="ECO:0007669"/>
    <property type="project" value="InterPro"/>
</dbReference>
<dbReference type="GO" id="GO:0046789">
    <property type="term" value="F:host cell surface receptor binding"/>
    <property type="evidence" value="ECO:0007669"/>
    <property type="project" value="InterPro"/>
</dbReference>
<dbReference type="Pfam" id="PF22672">
    <property type="entry name" value="DBL_C"/>
    <property type="match status" value="2"/>
</dbReference>
<protein>
    <recommendedName>
        <fullName evidence="11">Erythrocyte membrane protein 1</fullName>
    </recommendedName>
</protein>
<feature type="domain" description="Duffy-antigen binding" evidence="4">
    <location>
        <begin position="898"/>
        <end position="1110"/>
    </location>
</feature>
<evidence type="ECO:0000313" key="9">
    <source>
        <dbReference type="EMBL" id="ETW58002.1"/>
    </source>
</evidence>
<feature type="compositionally biased region" description="Basic and acidic residues" evidence="2">
    <location>
        <begin position="754"/>
        <end position="763"/>
    </location>
</feature>
<dbReference type="InterPro" id="IPR004258">
    <property type="entry name" value="DBL"/>
</dbReference>
<feature type="compositionally biased region" description="Basic and acidic residues" evidence="2">
    <location>
        <begin position="1128"/>
        <end position="1140"/>
    </location>
</feature>
<feature type="domain" description="Duffy-binding-like" evidence="8">
    <location>
        <begin position="309"/>
        <end position="471"/>
    </location>
</feature>
<feature type="compositionally biased region" description="Low complexity" evidence="2">
    <location>
        <begin position="1904"/>
        <end position="1914"/>
    </location>
</feature>
<feature type="compositionally biased region" description="Acidic residues" evidence="2">
    <location>
        <begin position="1604"/>
        <end position="1613"/>
    </location>
</feature>
<keyword evidence="1" id="KW-0175">Coiled coil</keyword>
<dbReference type="InterPro" id="IPR042202">
    <property type="entry name" value="Duffy-ag-bd_sf"/>
</dbReference>
<dbReference type="Gene3D" id="1.20.58.830">
    <property type="match status" value="3"/>
</dbReference>
<feature type="coiled-coil region" evidence="1">
    <location>
        <begin position="376"/>
        <end position="439"/>
    </location>
</feature>
<dbReference type="FunFam" id="1.10.1900.40:FF:000001">
    <property type="entry name" value="Erythrocyte membrane protein 1"/>
    <property type="match status" value="1"/>
</dbReference>
<dbReference type="InterPro" id="IPR008602">
    <property type="entry name" value="Duffy-antigen-binding"/>
</dbReference>
<dbReference type="Pfam" id="PF03011">
    <property type="entry name" value="PFEMP"/>
    <property type="match status" value="2"/>
</dbReference>
<dbReference type="Pfam" id="PF15447">
    <property type="entry name" value="NTS"/>
    <property type="match status" value="1"/>
</dbReference>
<feature type="non-terminal residue" evidence="9">
    <location>
        <position position="2071"/>
    </location>
</feature>
<feature type="compositionally biased region" description="Acidic residues" evidence="2">
    <location>
        <begin position="790"/>
        <end position="804"/>
    </location>
</feature>
<feature type="region of interest" description="Disordered" evidence="2">
    <location>
        <begin position="862"/>
        <end position="903"/>
    </location>
</feature>
<dbReference type="Gene3D" id="1.10.1900.40">
    <property type="entry name" value="Acidic terminal segments, variant surface antigen of PfEMP1"/>
    <property type="match status" value="2"/>
</dbReference>
<evidence type="ECO:0000259" key="6">
    <source>
        <dbReference type="Pfam" id="PF15447"/>
    </source>
</evidence>
<feature type="compositionally biased region" description="Low complexity" evidence="2">
    <location>
        <begin position="1858"/>
        <end position="1867"/>
    </location>
</feature>
<feature type="domain" description="Cysteine-rich interdomain region 1 gamma" evidence="7">
    <location>
        <begin position="1384"/>
        <end position="1434"/>
    </location>
</feature>
<dbReference type="EMBL" id="KI927786">
    <property type="protein sequence ID" value="ETW58002.1"/>
    <property type="molecule type" value="Genomic_DNA"/>
</dbReference>
<dbReference type="OrthoDB" id="378876at2759"/>
<dbReference type="InterPro" id="IPR044932">
    <property type="entry name" value="PfEMP1_ATS_sf"/>
</dbReference>
<dbReference type="FunFam" id="1.20.58.830:FF:000001">
    <property type="entry name" value="Erythrocyte membrane protein 1, PfEMP1"/>
    <property type="match status" value="1"/>
</dbReference>
<feature type="domain" description="Plasmodium falciparum erythrocyte membrane protein-1 N-terminal segment" evidence="6">
    <location>
        <begin position="21"/>
        <end position="55"/>
    </location>
</feature>
<dbReference type="OMA" id="GMLENIK"/>
<feature type="compositionally biased region" description="Pro residues" evidence="2">
    <location>
        <begin position="1672"/>
        <end position="1684"/>
    </location>
</feature>
<evidence type="ECO:0000259" key="8">
    <source>
        <dbReference type="Pfam" id="PF22672"/>
    </source>
</evidence>
<evidence type="ECO:0000259" key="3">
    <source>
        <dbReference type="Pfam" id="PF03011"/>
    </source>
</evidence>
<feature type="region of interest" description="Disordered" evidence="2">
    <location>
        <begin position="1827"/>
        <end position="1877"/>
    </location>
</feature>
<feature type="domain" description="Duffy-binding-like" evidence="3">
    <location>
        <begin position="1450"/>
        <end position="1588"/>
    </location>
</feature>
<evidence type="ECO:0000259" key="7">
    <source>
        <dbReference type="Pfam" id="PF18562"/>
    </source>
</evidence>
<name>A0A024WYF9_PLAFC</name>
<dbReference type="SUPFAM" id="SSF140924">
    <property type="entry name" value="Duffy binding domain-like"/>
    <property type="match status" value="4"/>
</dbReference>
<organism evidence="9 10">
    <name type="scientific">Plasmodium falciparum (isolate Camp / Malaysia)</name>
    <dbReference type="NCBI Taxonomy" id="5835"/>
    <lineage>
        <taxon>Eukaryota</taxon>
        <taxon>Sar</taxon>
        <taxon>Alveolata</taxon>
        <taxon>Apicomplexa</taxon>
        <taxon>Aconoidasida</taxon>
        <taxon>Haemosporida</taxon>
        <taxon>Plasmodiidae</taxon>
        <taxon>Plasmodium</taxon>
        <taxon>Plasmodium (Laverania)</taxon>
    </lineage>
</organism>
<sequence>MEPGGSGGGGGEDKYKDATNVKELLDRIGEDIYKKANEAAKKYTSQLHGRLSEAKFEKLPTGQQTPPNPCDLDYQWHTNATNVRSYPCRAGKEERFSQVHGGECDDKKIEGNGRNNGGACAPFRRLHLCVRNLENININKYINKDTLLADVCLAAKYEGDLIKTHYTPYQHKYDDSPSQLCTMLARSFADIGDIVRGKDLYLGGRGRDQLESKLKEIFEKIYKDLTKKGAKDHYQDDGTGNYYQLREDWWNANREMVWYAITCGAAGSQYFRGTCGSGKTLTQGDCRCKTNVVPTYFDYVPQYLRWFEEWAEDFCRKRKKQLTDAIKNCRGDSGKERYCDLNGFDCTQTIRAQEKLVKGANCHDCSVTCIPFGPWIDNQKNEFDKQKRKYDKEIKEDHGTTIKTANGKTINNLYVKEFYKELNKQYGDVEEFLKKLSEEQICKDPPQVLQETADASDFTEGKTKQTFDHTEYCQACHWCGSQKGEGGKWKAKNEHCANLNKKKNYKEENINKIPVLTPEEGKKGILKKYENFCGKGKNGAPATATGKNGNQIVTWQCYYDEEKPIGQNNNCILGDWQNVKEEDKIMSYNAFFWKWVYDMLIDSMQWRDEHGRCINKDNGKTCKRGCNTKCECFLKWVQQKQNEWEQVKAHYEKEEGFDYWGRYWTLGHLLNEYFPKIKAPYKEVKSVEEFIKEMEQIIKQYEWKTDATKENNSIDKVLDHEQKEAKKCTSIHSDDKCPPNPPHPADKGVAPSDPPREDITHHEDEEDPVDDPNNIRSIEFEDEKGKEPVFEVEEETQAVEEGDADETHKATGATEVTQPEEAEPPTTDPSVDVCNIVSQLFSDTKKFSDACKLKYGPGGKENFPNWKCVSSGEKSGSDATTRSSGESTTSSGTNQGSICVPPRRRRLYVTPLTKWADNSGSNTVVSGDSSQGNGASTSTSQTSLRRAFVESAAVETFFAWHKYKMEKKKEKEAAHGVIYTPTVKNDDPQKKLEGGEIPEEFKRQMFYTLGDYRDILVRGGDVNSGSKKEVGGSKENTNNDKTNIVLLASENKQEMQEIQKKIDKILKQSDTSGGTPPGKPSGQQRENLWSKYAEPIWHGMICALTYRDSGEKGEPPKHLQDVEKAFFGDKDKPATPDKHGTGATQNGTTETSNGTFENNYKYETVSFGASGTDAKGNDDPINNPKLKNFVERPPYFRYLEEWGETFCRQRTRMLKQVETNCEQDGEKQYSGDGEDCLGNLPDDPTTFNDLVTTCPKSCRSYKKWIERKGKEFEEQKNAYDGQKDKCVNGNNKGGGDNEFCKTLTTSPRAAAFLQKLGPCKNENDNGNGTIDFDDKTFQHAKNCAPCSSFKINCRNANCTVGGTNDMCKGNNKTITADRINGSTQDFDILVSDNIENKSEKDLEACREAHIFKSFRKDEWTCGKVCGYVVCKPKNGNRKENENQILLFNALLKRWVEYFLEDYKKIKHKISHCTKNRNGSTCINGCVDQWINQKRTEWETIRDRFNDQYKNKDESYPVRSFLETLIPQITDANANNDGKKLIKLSQFDTSCGCSASVNEQNKNGHKDAIECMLNKLEDKAKNCKDNPPTSDEEKKPCDVSNPLVEDVDDYEEQNPENKVGKPAICGNVDTTEQEEKGGCTPDVKEEEEEKEETNVIPESEDSVDSKPKHTKPLAPPAPEPPPPRRLPPRRPRAKDLSEHPAVIPALMSSTIMWSIGIGFATFTYFYLKKKTKSSVGNLFQILHIPKSDYDIPTKLSPNRYIPYTSGKYRGKRYIYLEGDSGTDSGYTDHYSDITSSSESEYEEMDINDIYVPHAPKYKTLIEVILEPSGNNTTASGKNTPSDTQNDIQNDGIPSDTPNTPSDIPKTPSDTPPPITDDEWNTLKHDFISNMLQSEQPNDVPNDYKSGNSSTNTNITTMSRDNMEEKPFITSIHDRDLYSGEEYNYNVNMVNSMDDPKHVSNNVYSGIDLINDSLSGGKPIDIYDEVLKRKENELFGTENTKRTSTYSVAKNTNSDPIHNQLELFHKWLDRHRDMCEQWKNNHERLAKLKEEWENETHSGNTHPSDSNKTLNTD</sequence>
<dbReference type="Gene3D" id="1.20.1310.20">
    <property type="entry name" value="Duffy-antigen binding domain"/>
    <property type="match status" value="2"/>
</dbReference>
<feature type="region of interest" description="Disordered" evidence="2">
    <location>
        <begin position="1892"/>
        <end position="1914"/>
    </location>
</feature>
<reference evidence="9 10" key="2">
    <citation type="submission" date="2013-02" db="EMBL/GenBank/DDBJ databases">
        <title>The Genome Sequence of Plasmodium falciparum CAMP/Malaysia.</title>
        <authorList>
            <consortium name="The Broad Institute Genome Sequencing Platform"/>
            <consortium name="The Broad Institute Genome Sequencing Center for Infectious Disease"/>
            <person name="Neafsey D."/>
            <person name="Cheeseman I."/>
            <person name="Volkman S."/>
            <person name="Adams J."/>
            <person name="Walker B."/>
            <person name="Young S.K."/>
            <person name="Zeng Q."/>
            <person name="Gargeya S."/>
            <person name="Fitzgerald M."/>
            <person name="Haas B."/>
            <person name="Abouelleil A."/>
            <person name="Alvarado L."/>
            <person name="Arachchi H.M."/>
            <person name="Berlin A.M."/>
            <person name="Chapman S.B."/>
            <person name="Dewar J."/>
            <person name="Goldberg J."/>
            <person name="Griggs A."/>
            <person name="Gujja S."/>
            <person name="Hansen M."/>
            <person name="Howarth C."/>
            <person name="Imamovic A."/>
            <person name="Larimer J."/>
            <person name="McCowan C."/>
            <person name="Murphy C."/>
            <person name="Neiman D."/>
            <person name="Pearson M."/>
            <person name="Priest M."/>
            <person name="Roberts A."/>
            <person name="Saif S."/>
            <person name="Shea T."/>
            <person name="Sisk P."/>
            <person name="Sykes S."/>
            <person name="Wortman J."/>
            <person name="Nusbaum C."/>
            <person name="Birren B."/>
        </authorList>
    </citation>
    <scope>NUCLEOTIDE SEQUENCE [LARGE SCALE GENOMIC DNA]</scope>
    <source>
        <strain evidence="9 10">CAMP/Malaysia</strain>
    </source>
</reference>
<feature type="compositionally biased region" description="Basic and acidic residues" evidence="2">
    <location>
        <begin position="725"/>
        <end position="737"/>
    </location>
</feature>
<evidence type="ECO:0000256" key="1">
    <source>
        <dbReference type="SAM" id="Coils"/>
    </source>
</evidence>
<feature type="domain" description="Duffy-antigen binding" evidence="4">
    <location>
        <begin position="118"/>
        <end position="305"/>
    </location>
</feature>
<proteinExistence type="predicted"/>
<dbReference type="InterPro" id="IPR041480">
    <property type="entry name" value="CIDR1_gamma"/>
</dbReference>
<reference evidence="9 10" key="1">
    <citation type="submission" date="2013-02" db="EMBL/GenBank/DDBJ databases">
        <title>The Genome Annotation of Plasmodium falciparum CAMP/Malaysia.</title>
        <authorList>
            <consortium name="The Broad Institute Genome Sequencing Platform"/>
            <consortium name="The Broad Institute Genome Sequencing Center for Infectious Disease"/>
            <person name="Neafsey D."/>
            <person name="Hoffman S."/>
            <person name="Volkman S."/>
            <person name="Rosenthal P."/>
            <person name="Walker B."/>
            <person name="Young S.K."/>
            <person name="Zeng Q."/>
            <person name="Gargeya S."/>
            <person name="Fitzgerald M."/>
            <person name="Haas B."/>
            <person name="Abouelleil A."/>
            <person name="Allen A.W."/>
            <person name="Alvarado L."/>
            <person name="Arachchi H.M."/>
            <person name="Berlin A.M."/>
            <person name="Chapman S.B."/>
            <person name="Gainer-Dewar J."/>
            <person name="Goldberg J."/>
            <person name="Griggs A."/>
            <person name="Gujja S."/>
            <person name="Hansen M."/>
            <person name="Howarth C."/>
            <person name="Imamovic A."/>
            <person name="Ireland A."/>
            <person name="Larimer J."/>
            <person name="McCowan C."/>
            <person name="Murphy C."/>
            <person name="Pearson M."/>
            <person name="Poon T.W."/>
            <person name="Priest M."/>
            <person name="Roberts A."/>
            <person name="Saif S."/>
            <person name="Shea T."/>
            <person name="Sisk P."/>
            <person name="Sykes S."/>
            <person name="Wortman J."/>
            <person name="Nusbaum C."/>
            <person name="Birren B."/>
        </authorList>
    </citation>
    <scope>NUCLEOTIDE SEQUENCE [LARGE SCALE GENOMIC DNA]</scope>
    <source>
        <strain evidence="9 10">CAMP/Malaysia</strain>
    </source>
</reference>
<feature type="region of interest" description="Disordered" evidence="2">
    <location>
        <begin position="1128"/>
        <end position="1156"/>
    </location>
</feature>
<feature type="domain" description="Plasmodium falciparum erythrocyte membrane protein 1 acidic terminal segment" evidence="5">
    <location>
        <begin position="1709"/>
        <end position="2071"/>
    </location>
</feature>
<dbReference type="FunFam" id="1.20.58.830:FF:000003">
    <property type="entry name" value="Erythrocyte membrane protein 1, PfEMP1"/>
    <property type="match status" value="1"/>
</dbReference>
<evidence type="ECO:0008006" key="11">
    <source>
        <dbReference type="Google" id="ProtNLM"/>
    </source>
</evidence>
<evidence type="ECO:0000313" key="10">
    <source>
        <dbReference type="Proteomes" id="UP000030694"/>
    </source>
</evidence>
<dbReference type="Pfam" id="PF05424">
    <property type="entry name" value="Duffy_binding"/>
    <property type="match status" value="2"/>
</dbReference>
<dbReference type="Proteomes" id="UP000030694">
    <property type="component" value="Unassembled WGS sequence"/>
</dbReference>
<gene>
    <name evidence="9" type="ORF">PFMC_06100</name>
</gene>
<dbReference type="Pfam" id="PF15445">
    <property type="entry name" value="ATS"/>
    <property type="match status" value="1"/>
</dbReference>
<dbReference type="InterPro" id="IPR029211">
    <property type="entry name" value="PfEMP1_ATS"/>
</dbReference>
<feature type="domain" description="Duffy-binding-like" evidence="3">
    <location>
        <begin position="591"/>
        <end position="735"/>
    </location>
</feature>
<dbReference type="FunFam" id="1.20.58.1930:FF:000001">
    <property type="entry name" value="Erythrocyte membrane protein 1, PfEMP1"/>
    <property type="match status" value="1"/>
</dbReference>
<dbReference type="Gene3D" id="1.20.58.1930">
    <property type="match status" value="1"/>
</dbReference>